<dbReference type="EMBL" id="JAHCQH010000015">
    <property type="protein sequence ID" value="MBS9477356.1"/>
    <property type="molecule type" value="Genomic_DNA"/>
</dbReference>
<proteinExistence type="predicted"/>
<organism evidence="2 3">
    <name type="scientific">Ancylobacter radicis</name>
    <dbReference type="NCBI Taxonomy" id="2836179"/>
    <lineage>
        <taxon>Bacteria</taxon>
        <taxon>Pseudomonadati</taxon>
        <taxon>Pseudomonadota</taxon>
        <taxon>Alphaproteobacteria</taxon>
        <taxon>Hyphomicrobiales</taxon>
        <taxon>Xanthobacteraceae</taxon>
        <taxon>Ancylobacter</taxon>
    </lineage>
</organism>
<reference evidence="2" key="1">
    <citation type="submission" date="2021-05" db="EMBL/GenBank/DDBJ databases">
        <authorList>
            <person name="Sun Q."/>
            <person name="Inoue M."/>
        </authorList>
    </citation>
    <scope>NUCLEOTIDE SEQUENCE</scope>
    <source>
        <strain evidence="2">VKM B-3255</strain>
    </source>
</reference>
<name>A0ABS5R6R4_9HYPH</name>
<dbReference type="RefSeq" id="WP_213755134.1">
    <property type="nucleotide sequence ID" value="NZ_JAHCQH010000015.1"/>
</dbReference>
<evidence type="ECO:0000256" key="1">
    <source>
        <dbReference type="SAM" id="MobiDB-lite"/>
    </source>
</evidence>
<sequence length="337" mass="33819">MRGAELLNRSRRGGEARGLRSALILLPLGLLLAGCAGAGTGGGSGNEGPMGTGNAGDQGLFGSQIQTTTVAPETQANNGTPGGDTSNFSCPPVEVRGGAAAWQVTDPADGGVRYQATLGQFSRECRYTAPDMTMRVGIQGRVLLGAKGGPGRINVPIRVAVVQEGPAPKSIWTKFYSVPVEIGQSVLQVDFGLVADDISFPRPSYDVLDKYVVYIGFDPQGANEKPVRPRPAQQTRPRPAPATSAAPATPRPAASTTPPRTAPAAQTTPVQSAPATTAPAAAAPVQTAPAPAATAPAASTPAATAPAASAPAASAPASSGDAQWIGAPAPSAGTFSQ</sequence>
<comment type="caution">
    <text evidence="2">The sequence shown here is derived from an EMBL/GenBank/DDBJ whole genome shotgun (WGS) entry which is preliminary data.</text>
</comment>
<accession>A0ABS5R6R4</accession>
<protein>
    <submittedName>
        <fullName evidence="2">Uncharacterized protein</fullName>
    </submittedName>
</protein>
<evidence type="ECO:0000313" key="3">
    <source>
        <dbReference type="Proteomes" id="UP001166585"/>
    </source>
</evidence>
<gene>
    <name evidence="2" type="ORF">KIP89_09575</name>
</gene>
<dbReference type="Proteomes" id="UP001166585">
    <property type="component" value="Unassembled WGS sequence"/>
</dbReference>
<evidence type="ECO:0000313" key="2">
    <source>
        <dbReference type="EMBL" id="MBS9477356.1"/>
    </source>
</evidence>
<dbReference type="PROSITE" id="PS51257">
    <property type="entry name" value="PROKAR_LIPOPROTEIN"/>
    <property type="match status" value="1"/>
</dbReference>
<keyword evidence="3" id="KW-1185">Reference proteome</keyword>
<feature type="compositionally biased region" description="Low complexity" evidence="1">
    <location>
        <begin position="230"/>
        <end position="319"/>
    </location>
</feature>
<feature type="region of interest" description="Disordered" evidence="1">
    <location>
        <begin position="222"/>
        <end position="337"/>
    </location>
</feature>